<dbReference type="EC" id="1.15.1.1" evidence="2"/>
<dbReference type="PANTHER" id="PTHR10003">
    <property type="entry name" value="SUPEROXIDE DISMUTASE CU-ZN -RELATED"/>
    <property type="match status" value="1"/>
</dbReference>
<evidence type="ECO:0000259" key="4">
    <source>
        <dbReference type="Pfam" id="PF00080"/>
    </source>
</evidence>
<dbReference type="EMBL" id="UGNY01000001">
    <property type="protein sequence ID" value="STX39202.1"/>
    <property type="molecule type" value="Genomic_DNA"/>
</dbReference>
<dbReference type="GO" id="GO:0004784">
    <property type="term" value="F:superoxide dismutase activity"/>
    <property type="evidence" value="ECO:0007669"/>
    <property type="project" value="UniProtKB-EC"/>
</dbReference>
<evidence type="ECO:0000313" key="6">
    <source>
        <dbReference type="Proteomes" id="UP000254033"/>
    </source>
</evidence>
<keyword evidence="2" id="KW-0186">Copper</keyword>
<keyword evidence="2 5" id="KW-0560">Oxidoreductase</keyword>
<dbReference type="Proteomes" id="UP000254033">
    <property type="component" value="Unassembled WGS sequence"/>
</dbReference>
<evidence type="ECO:0000256" key="3">
    <source>
        <dbReference type="SAM" id="SignalP"/>
    </source>
</evidence>
<dbReference type="InterPro" id="IPR018152">
    <property type="entry name" value="SOD_Cu/Zn_BS"/>
</dbReference>
<dbReference type="Pfam" id="PF00080">
    <property type="entry name" value="Sod_Cu"/>
    <property type="match status" value="1"/>
</dbReference>
<comment type="similarity">
    <text evidence="1 2">Belongs to the Cu-Zn superoxide dismutase family.</text>
</comment>
<comment type="cofactor">
    <cofactor evidence="2">
        <name>Cu cation</name>
        <dbReference type="ChEBI" id="CHEBI:23378"/>
    </cofactor>
    <text evidence="2">Binds 1 copper ion per subunit.</text>
</comment>
<feature type="chain" id="PRO_5016946582" description="Superoxide dismutase [Cu-Zn]" evidence="3">
    <location>
        <begin position="20"/>
        <end position="161"/>
    </location>
</feature>
<keyword evidence="2" id="KW-0862">Zinc</keyword>
<reference evidence="5 6" key="1">
    <citation type="submission" date="2018-06" db="EMBL/GenBank/DDBJ databases">
        <authorList>
            <consortium name="Pathogen Informatics"/>
            <person name="Doyle S."/>
        </authorList>
    </citation>
    <scope>NUCLEOTIDE SEQUENCE [LARGE SCALE GENOMIC DNA]</scope>
    <source>
        <strain evidence="5 6">NCTC11978</strain>
    </source>
</reference>
<dbReference type="PROSITE" id="PS00332">
    <property type="entry name" value="SOD_CU_ZN_2"/>
    <property type="match status" value="1"/>
</dbReference>
<proteinExistence type="inferred from homology"/>
<comment type="cofactor">
    <cofactor evidence="2">
        <name>Zn(2+)</name>
        <dbReference type="ChEBI" id="CHEBI:29105"/>
    </cofactor>
    <text evidence="2">Binds 1 zinc ion per subunit.</text>
</comment>
<dbReference type="InterPro" id="IPR036423">
    <property type="entry name" value="SOD-like_Cu/Zn_dom_sf"/>
</dbReference>
<comment type="function">
    <text evidence="2">Destroys radicals which are normally produced within the cells and which are toxic to biological systems.</text>
</comment>
<dbReference type="RefSeq" id="WP_115175744.1">
    <property type="nucleotide sequence ID" value="NZ_UGNY01000001.1"/>
</dbReference>
<protein>
    <recommendedName>
        <fullName evidence="2">Superoxide dismutase [Cu-Zn]</fullName>
        <ecNumber evidence="2">1.15.1.1</ecNumber>
    </recommendedName>
</protein>
<sequence>MKKIAGFVLSSLLFATGHAAQITAIIYSTAGDKKEIGQVVFRDTELGLLIKPNLTTLPPGLHGFHLHQHPDCGDTGMHAGGHYDPQNTNSHQGPYGKGHLGDLPVLYVMENGNANVPILAPRLKTSDLKGLALMLHAGGDNYSDTPPLGGGGARIACGIIK</sequence>
<dbReference type="InterPro" id="IPR001424">
    <property type="entry name" value="SOD_Cu_Zn_dom"/>
</dbReference>
<keyword evidence="2" id="KW-0479">Metal-binding</keyword>
<gene>
    <name evidence="5" type="primary">sodC</name>
    <name evidence="5" type="ORF">NCTC11978_02396</name>
</gene>
<keyword evidence="3" id="KW-0732">Signal</keyword>
<organism evidence="5 6">
    <name type="scientific">Legionella feeleii</name>
    <dbReference type="NCBI Taxonomy" id="453"/>
    <lineage>
        <taxon>Bacteria</taxon>
        <taxon>Pseudomonadati</taxon>
        <taxon>Pseudomonadota</taxon>
        <taxon>Gammaproteobacteria</taxon>
        <taxon>Legionellales</taxon>
        <taxon>Legionellaceae</taxon>
        <taxon>Legionella</taxon>
    </lineage>
</organism>
<accession>A0A378IWB3</accession>
<evidence type="ECO:0000256" key="2">
    <source>
        <dbReference type="RuleBase" id="RU000393"/>
    </source>
</evidence>
<dbReference type="PRINTS" id="PR00068">
    <property type="entry name" value="CUZNDISMTASE"/>
</dbReference>
<evidence type="ECO:0000256" key="1">
    <source>
        <dbReference type="ARBA" id="ARBA00010457"/>
    </source>
</evidence>
<dbReference type="SUPFAM" id="SSF49329">
    <property type="entry name" value="Cu,Zn superoxide dismutase-like"/>
    <property type="match status" value="1"/>
</dbReference>
<feature type="signal peptide" evidence="3">
    <location>
        <begin position="1"/>
        <end position="19"/>
    </location>
</feature>
<feature type="domain" description="Superoxide dismutase copper/zinc binding" evidence="4">
    <location>
        <begin position="37"/>
        <end position="160"/>
    </location>
</feature>
<dbReference type="PROSITE" id="PS00087">
    <property type="entry name" value="SOD_CU_ZN_1"/>
    <property type="match status" value="1"/>
</dbReference>
<dbReference type="AlphaFoldDB" id="A0A378IWB3"/>
<dbReference type="InterPro" id="IPR024134">
    <property type="entry name" value="SOD_Cu/Zn_/chaperone"/>
</dbReference>
<dbReference type="GO" id="GO:0005507">
    <property type="term" value="F:copper ion binding"/>
    <property type="evidence" value="ECO:0007669"/>
    <property type="project" value="InterPro"/>
</dbReference>
<dbReference type="Gene3D" id="2.60.40.200">
    <property type="entry name" value="Superoxide dismutase, copper/zinc binding domain"/>
    <property type="match status" value="1"/>
</dbReference>
<name>A0A378IWB3_9GAMM</name>
<evidence type="ECO:0000313" key="5">
    <source>
        <dbReference type="EMBL" id="STX39202.1"/>
    </source>
</evidence>
<dbReference type="CDD" id="cd00305">
    <property type="entry name" value="Cu-Zn_Superoxide_Dismutase"/>
    <property type="match status" value="1"/>
</dbReference>
<comment type="catalytic activity">
    <reaction evidence="2">
        <text>2 superoxide + 2 H(+) = H2O2 + O2</text>
        <dbReference type="Rhea" id="RHEA:20696"/>
        <dbReference type="ChEBI" id="CHEBI:15378"/>
        <dbReference type="ChEBI" id="CHEBI:15379"/>
        <dbReference type="ChEBI" id="CHEBI:16240"/>
        <dbReference type="ChEBI" id="CHEBI:18421"/>
        <dbReference type="EC" id="1.15.1.1"/>
    </reaction>
</comment>